<reference evidence="4" key="1">
    <citation type="submission" date="2021-01" db="EMBL/GenBank/DDBJ databases">
        <authorList>
            <person name="Kaushik A."/>
        </authorList>
    </citation>
    <scope>NUCLEOTIDE SEQUENCE</scope>
    <source>
        <strain evidence="4">AG3-T5</strain>
    </source>
</reference>
<feature type="domain" description="G" evidence="3">
    <location>
        <begin position="30"/>
        <end position="90"/>
    </location>
</feature>
<evidence type="ECO:0000256" key="2">
    <source>
        <dbReference type="SAM" id="MobiDB-lite"/>
    </source>
</evidence>
<comment type="caution">
    <text evidence="4">The sequence shown here is derived from an EMBL/GenBank/DDBJ whole genome shotgun (WGS) entry which is preliminary data.</text>
</comment>
<dbReference type="GO" id="GO:0005525">
    <property type="term" value="F:GTP binding"/>
    <property type="evidence" value="ECO:0007669"/>
    <property type="project" value="InterPro"/>
</dbReference>
<evidence type="ECO:0000259" key="3">
    <source>
        <dbReference type="Pfam" id="PF01926"/>
    </source>
</evidence>
<protein>
    <recommendedName>
        <fullName evidence="3">G domain-containing protein</fullName>
    </recommendedName>
</protein>
<dbReference type="AlphaFoldDB" id="A0A8H2WQX2"/>
<evidence type="ECO:0000313" key="4">
    <source>
        <dbReference type="EMBL" id="CAE6402612.1"/>
    </source>
</evidence>
<sequence>MQRYNQGNTTHVASARSQNDGWKPPPVFMLVMGLSGCGKSNFINLLTGQSDCSISTGSMLCTRFPRSCRASIWINNYEFRFIDTPGFANDTFDDRQVLERLVEYFAPHGDRLPRRVAGLLYIHSEDEPLKGRTSRKTIEMLVKVLGERFLDRVTVLIRTQNGPNDLAKSVQSEDSPLYPLYCNNIKPWATIPYTPDPQSIVHILQPYIELSPRLVWLAALESFVQRYGNNRQYNDIPRHLRELFPEDVGPLIIPDQADIQTRLSGREDELEKALAQKEEEIKALKSTHEIELKDIQGKSMAEKADDELQRGSLCNTIRDQKAEISELQSRNSSVLEESEALKQLNSKKDSDILALQGELAAKDEELMKVKDYNDHAIRELTEKLRDKESEVAELKSRTNGTTNGMTNGTPGTTTKPANKQGDEIHRLKAEIDRISAEYGSLRTHMQLQENTEQADIMKALGDINRLVEEFGQTISEHIETHMERNPPEKPLHPKDLLSIFGQVKGDLASKIKQDAYLLLEYAVRAVMCNQLYTYLFKPFHPSISDDRNVFVAQIHAQLACQHRQIG</sequence>
<dbReference type="InterPro" id="IPR006073">
    <property type="entry name" value="GTP-bd"/>
</dbReference>
<evidence type="ECO:0000313" key="5">
    <source>
        <dbReference type="Proteomes" id="UP000663841"/>
    </source>
</evidence>
<proteinExistence type="predicted"/>
<gene>
    <name evidence="4" type="ORF">RDB_LOCUS9869</name>
</gene>
<feature type="region of interest" description="Disordered" evidence="2">
    <location>
        <begin position="393"/>
        <end position="419"/>
    </location>
</feature>
<dbReference type="InterPro" id="IPR027417">
    <property type="entry name" value="P-loop_NTPase"/>
</dbReference>
<dbReference type="Proteomes" id="UP000663841">
    <property type="component" value="Unassembled WGS sequence"/>
</dbReference>
<organism evidence="4 5">
    <name type="scientific">Rhizoctonia solani</name>
    <dbReference type="NCBI Taxonomy" id="456999"/>
    <lineage>
        <taxon>Eukaryota</taxon>
        <taxon>Fungi</taxon>
        <taxon>Dikarya</taxon>
        <taxon>Basidiomycota</taxon>
        <taxon>Agaricomycotina</taxon>
        <taxon>Agaricomycetes</taxon>
        <taxon>Cantharellales</taxon>
        <taxon>Ceratobasidiaceae</taxon>
        <taxon>Rhizoctonia</taxon>
    </lineage>
</organism>
<dbReference type="Gene3D" id="3.40.50.300">
    <property type="entry name" value="P-loop containing nucleotide triphosphate hydrolases"/>
    <property type="match status" value="1"/>
</dbReference>
<dbReference type="EMBL" id="CAJMWW010000025">
    <property type="protein sequence ID" value="CAE6402612.1"/>
    <property type="molecule type" value="Genomic_DNA"/>
</dbReference>
<dbReference type="Pfam" id="PF01926">
    <property type="entry name" value="MMR_HSR1"/>
    <property type="match status" value="1"/>
</dbReference>
<accession>A0A8H2WQX2</accession>
<name>A0A8H2WQX2_9AGAM</name>
<feature type="compositionally biased region" description="Low complexity" evidence="2">
    <location>
        <begin position="398"/>
        <end position="414"/>
    </location>
</feature>
<keyword evidence="1" id="KW-0175">Coiled coil</keyword>
<dbReference type="SUPFAM" id="SSF52540">
    <property type="entry name" value="P-loop containing nucleoside triphosphate hydrolases"/>
    <property type="match status" value="1"/>
</dbReference>
<dbReference type="CDD" id="cd00882">
    <property type="entry name" value="Ras_like_GTPase"/>
    <property type="match status" value="1"/>
</dbReference>
<evidence type="ECO:0000256" key="1">
    <source>
        <dbReference type="SAM" id="Coils"/>
    </source>
</evidence>
<feature type="coiled-coil region" evidence="1">
    <location>
        <begin position="260"/>
        <end position="344"/>
    </location>
</feature>